<gene>
    <name evidence="6" type="ORF">AY555_01945</name>
</gene>
<keyword evidence="7" id="KW-1185">Reference proteome</keyword>
<dbReference type="PANTHER" id="PTHR23342:SF0">
    <property type="entry name" value="N-ACETYLGLUTAMATE SYNTHASE, MITOCHONDRIAL"/>
    <property type="match status" value="1"/>
</dbReference>
<dbReference type="SUPFAM" id="SSF53633">
    <property type="entry name" value="Carbamate kinase-like"/>
    <property type="match status" value="1"/>
</dbReference>
<accession>A0A143DBL9</accession>
<evidence type="ECO:0000259" key="5">
    <source>
        <dbReference type="Pfam" id="PF00696"/>
    </source>
</evidence>
<dbReference type="STRING" id="1549855.AY555_01945"/>
<protein>
    <recommendedName>
        <fullName evidence="2">acetylglutamate kinase</fullName>
        <ecNumber evidence="2">2.7.2.8</ecNumber>
    </recommendedName>
</protein>
<reference evidence="6 7" key="1">
    <citation type="submission" date="2016-02" db="EMBL/GenBank/DDBJ databases">
        <title>Complete Genome of H5569, the type strain of the newly described species Haematospirillium jordaniae.</title>
        <authorList>
            <person name="Nicholson A.C."/>
            <person name="Humrighouse B.W."/>
            <person name="Loparov V."/>
            <person name="McQuiston J.R."/>
        </authorList>
    </citation>
    <scope>NUCLEOTIDE SEQUENCE [LARGE SCALE GENOMIC DNA]</scope>
    <source>
        <strain evidence="6 7">H5569</strain>
    </source>
</reference>
<dbReference type="KEGG" id="hjo:AY555_01945"/>
<evidence type="ECO:0000313" key="6">
    <source>
        <dbReference type="EMBL" id="AMW34141.1"/>
    </source>
</evidence>
<evidence type="ECO:0000256" key="4">
    <source>
        <dbReference type="ARBA" id="ARBA00048141"/>
    </source>
</evidence>
<comment type="pathway">
    <text evidence="1">Amino-acid biosynthesis; L-arginine biosynthesis; N(2)-acetyl-L-ornithine from L-glutamate: step 2/4.</text>
</comment>
<feature type="domain" description="Aspartate/glutamate/uridylate kinase" evidence="5">
    <location>
        <begin position="50"/>
        <end position="284"/>
    </location>
</feature>
<dbReference type="PANTHER" id="PTHR23342">
    <property type="entry name" value="N-ACETYLGLUTAMATE SYNTHASE"/>
    <property type="match status" value="1"/>
</dbReference>
<dbReference type="GO" id="GO:0006526">
    <property type="term" value="P:L-arginine biosynthetic process"/>
    <property type="evidence" value="ECO:0007669"/>
    <property type="project" value="TreeGrafter"/>
</dbReference>
<dbReference type="OrthoDB" id="9803155at2"/>
<sequence>MKRIKTVTTLKTGTGADLLPDKPDIRKANKTVMPQFCINAFYERKFRDTLFVIKAGGRVIENDTARQNLLENIRDLTLHGVRVLLVYGGGSAMDAEAEKRGITINKHQGRRITTPDDLNVMIDVLGGRLSLAVYQAMARASLEGISLNAVPPDWMNVELRPKVPVDFGLVGDINTVAARPLQRLFKVTRFVACPCLAMTEDHHLVNINADTVATALAIGTQAQKLIFLSDVDGVQVQGETALMIMAEDIPGLIANGTATGGMKVKLENCLKALHGGVRRIHLISGLRRDALRKEIYEPVSPGTMLIRESERMHYLNEIEAQAALGGELAG</sequence>
<dbReference type="CDD" id="cd04238">
    <property type="entry name" value="AAK_NAGK-like"/>
    <property type="match status" value="1"/>
</dbReference>
<dbReference type="Gene3D" id="3.40.1160.10">
    <property type="entry name" value="Acetylglutamate kinase-like"/>
    <property type="match status" value="1"/>
</dbReference>
<dbReference type="InterPro" id="IPR036393">
    <property type="entry name" value="AceGlu_kinase-like_sf"/>
</dbReference>
<evidence type="ECO:0000313" key="7">
    <source>
        <dbReference type="Proteomes" id="UP000076066"/>
    </source>
</evidence>
<dbReference type="AlphaFoldDB" id="A0A143DBL9"/>
<evidence type="ECO:0000256" key="2">
    <source>
        <dbReference type="ARBA" id="ARBA00013065"/>
    </source>
</evidence>
<organism evidence="6 7">
    <name type="scientific">Haematospirillum jordaniae</name>
    <dbReference type="NCBI Taxonomy" id="1549855"/>
    <lineage>
        <taxon>Bacteria</taxon>
        <taxon>Pseudomonadati</taxon>
        <taxon>Pseudomonadota</taxon>
        <taxon>Alphaproteobacteria</taxon>
        <taxon>Rhodospirillales</taxon>
        <taxon>Novispirillaceae</taxon>
        <taxon>Haematospirillum</taxon>
    </lineage>
</organism>
<dbReference type="EC" id="2.7.2.8" evidence="2"/>
<dbReference type="GO" id="GO:0003991">
    <property type="term" value="F:acetylglutamate kinase activity"/>
    <property type="evidence" value="ECO:0007669"/>
    <property type="project" value="UniProtKB-EC"/>
</dbReference>
<dbReference type="Proteomes" id="UP000076066">
    <property type="component" value="Chromosome"/>
</dbReference>
<name>A0A143DBL9_9PROT</name>
<comment type="catalytic activity">
    <reaction evidence="4">
        <text>N-acetyl-L-glutamate + ATP = N-acetyl-L-glutamyl 5-phosphate + ADP</text>
        <dbReference type="Rhea" id="RHEA:14629"/>
        <dbReference type="ChEBI" id="CHEBI:30616"/>
        <dbReference type="ChEBI" id="CHEBI:44337"/>
        <dbReference type="ChEBI" id="CHEBI:57936"/>
        <dbReference type="ChEBI" id="CHEBI:456216"/>
        <dbReference type="EC" id="2.7.2.8"/>
    </reaction>
</comment>
<dbReference type="EMBL" id="CP014525">
    <property type="protein sequence ID" value="AMW34141.1"/>
    <property type="molecule type" value="Genomic_DNA"/>
</dbReference>
<evidence type="ECO:0000256" key="3">
    <source>
        <dbReference type="ARBA" id="ARBA00022679"/>
    </source>
</evidence>
<keyword evidence="3" id="KW-0808">Transferase</keyword>
<dbReference type="InterPro" id="IPR001048">
    <property type="entry name" value="Asp/Glu/Uridylate_kinase"/>
</dbReference>
<evidence type="ECO:0000256" key="1">
    <source>
        <dbReference type="ARBA" id="ARBA00004828"/>
    </source>
</evidence>
<dbReference type="Pfam" id="PF00696">
    <property type="entry name" value="AA_kinase"/>
    <property type="match status" value="1"/>
</dbReference>
<proteinExistence type="predicted"/>